<dbReference type="AlphaFoldDB" id="A0AAW5N759"/>
<evidence type="ECO:0000256" key="4">
    <source>
        <dbReference type="ARBA" id="ARBA00023014"/>
    </source>
</evidence>
<evidence type="ECO:0000259" key="5">
    <source>
        <dbReference type="PROSITE" id="PS51379"/>
    </source>
</evidence>
<gene>
    <name evidence="6" type="ORF">NW209_05060</name>
</gene>
<proteinExistence type="predicted"/>
<dbReference type="PROSITE" id="PS51379">
    <property type="entry name" value="4FE4S_FER_2"/>
    <property type="match status" value="2"/>
</dbReference>
<dbReference type="Proteomes" id="UP001204579">
    <property type="component" value="Unassembled WGS sequence"/>
</dbReference>
<dbReference type="EMBL" id="JANRHJ010000004">
    <property type="protein sequence ID" value="MCR8873394.1"/>
    <property type="molecule type" value="Genomic_DNA"/>
</dbReference>
<dbReference type="PANTHER" id="PTHR43687">
    <property type="entry name" value="ADENYLYLSULFATE REDUCTASE, BETA SUBUNIT"/>
    <property type="match status" value="1"/>
</dbReference>
<reference evidence="6 7" key="1">
    <citation type="submission" date="2022-08" db="EMBL/GenBank/DDBJ databases">
        <authorList>
            <person name="Zeman M."/>
            <person name="Kubasova T."/>
        </authorList>
    </citation>
    <scope>NUCLEOTIDE SEQUENCE [LARGE SCALE GENOMIC DNA]</scope>
    <source>
        <strain evidence="6 7">ET62</strain>
    </source>
</reference>
<keyword evidence="7" id="KW-1185">Reference proteome</keyword>
<evidence type="ECO:0000256" key="1">
    <source>
        <dbReference type="ARBA" id="ARBA00022485"/>
    </source>
</evidence>
<dbReference type="Gene3D" id="3.40.50.360">
    <property type="match status" value="1"/>
</dbReference>
<keyword evidence="3" id="KW-0408">Iron</keyword>
<accession>A0AAW5N759</accession>
<feature type="domain" description="4Fe-4S ferredoxin-type" evidence="5">
    <location>
        <begin position="190"/>
        <end position="219"/>
    </location>
</feature>
<dbReference type="SUPFAM" id="SSF52218">
    <property type="entry name" value="Flavoproteins"/>
    <property type="match status" value="1"/>
</dbReference>
<sequence>MTFSPTRTSRCIGEAIARGTSYENIRIQDLTYEVEETPIEVPAETLLVVAVPVYGGKVAPPALKRMSGLKVAGAPAVLVALYGNRAYEQALVELESFVTGKGAQVVAAGAFVGEHSYSVEAYPVAAGRPDAQDIQMAETFGRNIRLKLDKEPVGTVNAADLPDRAMATEEMLRFRTDVQAALKGGAVVPQTPKVDEDLCDHCGTCVEQCPTQAIVAGEETATIADRCIRCCACVKVCPQQARTFDTPFSALLNKHFGEQKENKILL</sequence>
<name>A0AAW5N759_9BACT</name>
<keyword evidence="4" id="KW-0411">Iron-sulfur</keyword>
<dbReference type="InterPro" id="IPR017896">
    <property type="entry name" value="4Fe4S_Fe-S-bd"/>
</dbReference>
<dbReference type="GO" id="GO:0051539">
    <property type="term" value="F:4 iron, 4 sulfur cluster binding"/>
    <property type="evidence" value="ECO:0007669"/>
    <property type="project" value="UniProtKB-KW"/>
</dbReference>
<dbReference type="GO" id="GO:0046872">
    <property type="term" value="F:metal ion binding"/>
    <property type="evidence" value="ECO:0007669"/>
    <property type="project" value="UniProtKB-KW"/>
</dbReference>
<dbReference type="PROSITE" id="PS00198">
    <property type="entry name" value="4FE4S_FER_1"/>
    <property type="match status" value="1"/>
</dbReference>
<dbReference type="RefSeq" id="WP_258335538.1">
    <property type="nucleotide sequence ID" value="NZ_JANRHJ010000004.1"/>
</dbReference>
<dbReference type="Pfam" id="PF00037">
    <property type="entry name" value="Fer4"/>
    <property type="match status" value="2"/>
</dbReference>
<comment type="caution">
    <text evidence="6">The sequence shown here is derived from an EMBL/GenBank/DDBJ whole genome shotgun (WGS) entry which is preliminary data.</text>
</comment>
<evidence type="ECO:0000256" key="3">
    <source>
        <dbReference type="ARBA" id="ARBA00023004"/>
    </source>
</evidence>
<dbReference type="InterPro" id="IPR017900">
    <property type="entry name" value="4Fe4S_Fe_S_CS"/>
</dbReference>
<dbReference type="InterPro" id="IPR050572">
    <property type="entry name" value="Fe-S_Ferredoxin"/>
</dbReference>
<keyword evidence="1" id="KW-0004">4Fe-4S</keyword>
<evidence type="ECO:0000256" key="2">
    <source>
        <dbReference type="ARBA" id="ARBA00022723"/>
    </source>
</evidence>
<evidence type="ECO:0000313" key="7">
    <source>
        <dbReference type="Proteomes" id="UP001204579"/>
    </source>
</evidence>
<organism evidence="6 7">
    <name type="scientific">Phocaeicola barnesiae</name>
    <dbReference type="NCBI Taxonomy" id="376804"/>
    <lineage>
        <taxon>Bacteria</taxon>
        <taxon>Pseudomonadati</taxon>
        <taxon>Bacteroidota</taxon>
        <taxon>Bacteroidia</taxon>
        <taxon>Bacteroidales</taxon>
        <taxon>Bacteroidaceae</taxon>
        <taxon>Phocaeicola</taxon>
    </lineage>
</organism>
<dbReference type="InterPro" id="IPR029039">
    <property type="entry name" value="Flavoprotein-like_sf"/>
</dbReference>
<dbReference type="SUPFAM" id="SSF54862">
    <property type="entry name" value="4Fe-4S ferredoxins"/>
    <property type="match status" value="1"/>
</dbReference>
<feature type="domain" description="4Fe-4S ferredoxin-type" evidence="5">
    <location>
        <begin position="224"/>
        <end position="247"/>
    </location>
</feature>
<evidence type="ECO:0000313" key="6">
    <source>
        <dbReference type="EMBL" id="MCR8873394.1"/>
    </source>
</evidence>
<protein>
    <submittedName>
        <fullName evidence="6">4Fe-4S binding protein</fullName>
    </submittedName>
</protein>
<keyword evidence="2" id="KW-0479">Metal-binding</keyword>
<dbReference type="PANTHER" id="PTHR43687:SF1">
    <property type="entry name" value="FERREDOXIN III"/>
    <property type="match status" value="1"/>
</dbReference>
<dbReference type="Gene3D" id="3.30.70.20">
    <property type="match status" value="1"/>
</dbReference>